<dbReference type="Proteomes" id="UP000887574">
    <property type="component" value="Unplaced"/>
</dbReference>
<proteinExistence type="predicted"/>
<protein>
    <submittedName>
        <fullName evidence="2">Uncharacterized protein</fullName>
    </submittedName>
</protein>
<reference evidence="2" key="1">
    <citation type="submission" date="2022-11" db="UniProtKB">
        <authorList>
            <consortium name="WormBaseParasite"/>
        </authorList>
    </citation>
    <scope>IDENTIFICATION</scope>
</reference>
<dbReference type="WBParaSite" id="jg7896">
    <property type="protein sequence ID" value="jg7896"/>
    <property type="gene ID" value="jg7896"/>
</dbReference>
<name>A0A915EMQ2_9BILA</name>
<organism evidence="1 2">
    <name type="scientific">Ditylenchus dipsaci</name>
    <dbReference type="NCBI Taxonomy" id="166011"/>
    <lineage>
        <taxon>Eukaryota</taxon>
        <taxon>Metazoa</taxon>
        <taxon>Ecdysozoa</taxon>
        <taxon>Nematoda</taxon>
        <taxon>Chromadorea</taxon>
        <taxon>Rhabditida</taxon>
        <taxon>Tylenchina</taxon>
        <taxon>Tylenchomorpha</taxon>
        <taxon>Sphaerularioidea</taxon>
        <taxon>Anguinidae</taxon>
        <taxon>Anguininae</taxon>
        <taxon>Ditylenchus</taxon>
    </lineage>
</organism>
<keyword evidence="1" id="KW-1185">Reference proteome</keyword>
<dbReference type="AlphaFoldDB" id="A0A915EMQ2"/>
<accession>A0A915EMQ2</accession>
<evidence type="ECO:0000313" key="1">
    <source>
        <dbReference type="Proteomes" id="UP000887574"/>
    </source>
</evidence>
<evidence type="ECO:0000313" key="2">
    <source>
        <dbReference type="WBParaSite" id="jg7896"/>
    </source>
</evidence>
<sequence>MALASFSISKPSGIGPCALKQWIKSSSLPSPALVRPHTEKLRLCRASQARRIQSKYTSIEAAHVLYELDDLRNVVEMRFSADRGTST</sequence>